<evidence type="ECO:0000313" key="4">
    <source>
        <dbReference type="Proteomes" id="UP000295707"/>
    </source>
</evidence>
<reference evidence="3 4" key="1">
    <citation type="submission" date="2019-03" db="EMBL/GenBank/DDBJ databases">
        <title>Genomic Encyclopedia of Type Strains, Phase IV (KMG-IV): sequencing the most valuable type-strain genomes for metagenomic binning, comparative biology and taxonomic classification.</title>
        <authorList>
            <person name="Goeker M."/>
        </authorList>
    </citation>
    <scope>NUCLEOTIDE SEQUENCE [LARGE SCALE GENOMIC DNA]</scope>
    <source>
        <strain evidence="3 4">DSM 19610</strain>
    </source>
</reference>
<dbReference type="EMBL" id="SMFX01000001">
    <property type="protein sequence ID" value="TCK17672.1"/>
    <property type="molecule type" value="Genomic_DNA"/>
</dbReference>
<feature type="region of interest" description="Disordered" evidence="1">
    <location>
        <begin position="38"/>
        <end position="60"/>
    </location>
</feature>
<evidence type="ECO:0000313" key="3">
    <source>
        <dbReference type="EMBL" id="TCK17672.1"/>
    </source>
</evidence>
<accession>A0A4R1HKC7</accession>
<feature type="transmembrane region" description="Helical" evidence="2">
    <location>
        <begin position="12"/>
        <end position="35"/>
    </location>
</feature>
<protein>
    <submittedName>
        <fullName evidence="3">Uncharacterized protein</fullName>
    </submittedName>
</protein>
<feature type="compositionally biased region" description="Basic and acidic residues" evidence="1">
    <location>
        <begin position="42"/>
        <end position="60"/>
    </location>
</feature>
<name>A0A4R1HKC7_9GAMM</name>
<proteinExistence type="predicted"/>
<evidence type="ECO:0000256" key="1">
    <source>
        <dbReference type="SAM" id="MobiDB-lite"/>
    </source>
</evidence>
<evidence type="ECO:0000256" key="2">
    <source>
        <dbReference type="SAM" id="Phobius"/>
    </source>
</evidence>
<sequence length="60" mass="6302">MNKPGDTTPMKSSGLVVVGVTAIGVIASLIGALWVGKRQREKMRSGSDSEAARKDGNDEE</sequence>
<dbReference type="Proteomes" id="UP000295707">
    <property type="component" value="Unassembled WGS sequence"/>
</dbReference>
<keyword evidence="4" id="KW-1185">Reference proteome</keyword>
<keyword evidence="2" id="KW-1133">Transmembrane helix</keyword>
<dbReference type="RefSeq" id="WP_132971532.1">
    <property type="nucleotide sequence ID" value="NZ_SMFX01000001.1"/>
</dbReference>
<gene>
    <name evidence="3" type="ORF">DFR30_0910</name>
</gene>
<keyword evidence="2" id="KW-0812">Transmembrane</keyword>
<organism evidence="3 4">
    <name type="scientific">Thiogranum longum</name>
    <dbReference type="NCBI Taxonomy" id="1537524"/>
    <lineage>
        <taxon>Bacteria</taxon>
        <taxon>Pseudomonadati</taxon>
        <taxon>Pseudomonadota</taxon>
        <taxon>Gammaproteobacteria</taxon>
        <taxon>Chromatiales</taxon>
        <taxon>Ectothiorhodospiraceae</taxon>
        <taxon>Thiogranum</taxon>
    </lineage>
</organism>
<dbReference type="AlphaFoldDB" id="A0A4R1HKC7"/>
<comment type="caution">
    <text evidence="3">The sequence shown here is derived from an EMBL/GenBank/DDBJ whole genome shotgun (WGS) entry which is preliminary data.</text>
</comment>
<keyword evidence="2" id="KW-0472">Membrane</keyword>